<evidence type="ECO:0000256" key="1">
    <source>
        <dbReference type="SAM" id="MobiDB-lite"/>
    </source>
</evidence>
<dbReference type="GO" id="GO:0009725">
    <property type="term" value="P:response to hormone"/>
    <property type="evidence" value="ECO:0007669"/>
    <property type="project" value="InterPro"/>
</dbReference>
<dbReference type="AlphaFoldDB" id="A0A8J5GTX5"/>
<dbReference type="InterPro" id="IPR053793">
    <property type="entry name" value="PB1-like"/>
</dbReference>
<dbReference type="GO" id="GO:0006355">
    <property type="term" value="P:regulation of DNA-templated transcription"/>
    <property type="evidence" value="ECO:0007669"/>
    <property type="project" value="InterPro"/>
</dbReference>
<feature type="compositionally biased region" description="Basic and acidic residues" evidence="1">
    <location>
        <begin position="49"/>
        <end position="58"/>
    </location>
</feature>
<feature type="domain" description="PB1" evidence="2">
    <location>
        <begin position="129"/>
        <end position="202"/>
    </location>
</feature>
<dbReference type="Proteomes" id="UP000734854">
    <property type="component" value="Unassembled WGS sequence"/>
</dbReference>
<evidence type="ECO:0000313" key="4">
    <source>
        <dbReference type="Proteomes" id="UP000734854"/>
    </source>
</evidence>
<dbReference type="Gene3D" id="3.10.20.90">
    <property type="entry name" value="Phosphatidylinositol 3-kinase Catalytic Subunit, Chain A, domain 1"/>
    <property type="match status" value="1"/>
</dbReference>
<dbReference type="InterPro" id="IPR044835">
    <property type="entry name" value="ARF_plant"/>
</dbReference>
<dbReference type="PANTHER" id="PTHR31384">
    <property type="entry name" value="AUXIN RESPONSE FACTOR 4-RELATED"/>
    <property type="match status" value="1"/>
</dbReference>
<dbReference type="PROSITE" id="PS51745">
    <property type="entry name" value="PB1"/>
    <property type="match status" value="1"/>
</dbReference>
<keyword evidence="4" id="KW-1185">Reference proteome</keyword>
<evidence type="ECO:0000259" key="2">
    <source>
        <dbReference type="PROSITE" id="PS51745"/>
    </source>
</evidence>
<evidence type="ECO:0000313" key="3">
    <source>
        <dbReference type="EMBL" id="KAG6509856.1"/>
    </source>
</evidence>
<feature type="compositionally biased region" description="Basic and acidic residues" evidence="1">
    <location>
        <begin position="28"/>
        <end position="38"/>
    </location>
</feature>
<gene>
    <name evidence="3" type="ORF">ZIOFF_027863</name>
</gene>
<accession>A0A8J5GTX5</accession>
<reference evidence="3 4" key="1">
    <citation type="submission" date="2020-08" db="EMBL/GenBank/DDBJ databases">
        <title>Plant Genome Project.</title>
        <authorList>
            <person name="Zhang R.-G."/>
        </authorList>
    </citation>
    <scope>NUCLEOTIDE SEQUENCE [LARGE SCALE GENOMIC DNA]</scope>
    <source>
        <tissue evidence="3">Rhizome</tissue>
    </source>
</reference>
<name>A0A8J5GTX5_ZINOF</name>
<protein>
    <recommendedName>
        <fullName evidence="2">PB1 domain-containing protein</fullName>
    </recommendedName>
</protein>
<organism evidence="3 4">
    <name type="scientific">Zingiber officinale</name>
    <name type="common">Ginger</name>
    <name type="synonym">Amomum zingiber</name>
    <dbReference type="NCBI Taxonomy" id="94328"/>
    <lineage>
        <taxon>Eukaryota</taxon>
        <taxon>Viridiplantae</taxon>
        <taxon>Streptophyta</taxon>
        <taxon>Embryophyta</taxon>
        <taxon>Tracheophyta</taxon>
        <taxon>Spermatophyta</taxon>
        <taxon>Magnoliopsida</taxon>
        <taxon>Liliopsida</taxon>
        <taxon>Zingiberales</taxon>
        <taxon>Zingiberaceae</taxon>
        <taxon>Zingiber</taxon>
    </lineage>
</organism>
<dbReference type="PANTHER" id="PTHR31384:SF79">
    <property type="entry name" value="AUXIN RESPONSE FACTOR 2"/>
    <property type="match status" value="1"/>
</dbReference>
<dbReference type="SUPFAM" id="SSF54277">
    <property type="entry name" value="CAD &amp; PB1 domains"/>
    <property type="match status" value="1"/>
</dbReference>
<sequence length="202" mass="22578">MNTAEGAAMREEWLVSQGKYTKSRRSKAQRETEQRSGQRLESPNPVVDRGVEGRRESGNDEEETGCRLSSVDWCREEQGGRGIGVSVGIAICSRCRAQPGSVAAFLSKPTPSSSPDLADVELLSFNPAAVRGRASFTSPLLIDPYKSRYVDLMKFDGYDQLIEELDQLFEFKGELMAPNKNWMIVFTDNEDDMMLVGDDPWQ</sequence>
<feature type="region of interest" description="Disordered" evidence="1">
    <location>
        <begin position="1"/>
        <end position="68"/>
    </location>
</feature>
<comment type="caution">
    <text evidence="3">The sequence shown here is derived from an EMBL/GenBank/DDBJ whole genome shotgun (WGS) entry which is preliminary data.</text>
</comment>
<proteinExistence type="predicted"/>
<dbReference type="EMBL" id="JACMSC010000008">
    <property type="protein sequence ID" value="KAG6509856.1"/>
    <property type="molecule type" value="Genomic_DNA"/>
</dbReference>
<dbReference type="GO" id="GO:0003677">
    <property type="term" value="F:DNA binding"/>
    <property type="evidence" value="ECO:0007669"/>
    <property type="project" value="InterPro"/>
</dbReference>